<comment type="caution">
    <text evidence="4">The sequence shown here is derived from an EMBL/GenBank/DDBJ whole genome shotgun (WGS) entry which is preliminary data.</text>
</comment>
<feature type="compositionally biased region" description="Polar residues" evidence="1">
    <location>
        <begin position="871"/>
        <end position="881"/>
    </location>
</feature>
<feature type="compositionally biased region" description="Basic and acidic residues" evidence="1">
    <location>
        <begin position="699"/>
        <end position="717"/>
    </location>
</feature>
<dbReference type="PANTHER" id="PTHR47219:SF20">
    <property type="entry name" value="TBC1 DOMAIN FAMILY MEMBER 2B"/>
    <property type="match status" value="1"/>
</dbReference>
<feature type="compositionally biased region" description="Basic and acidic residues" evidence="1">
    <location>
        <begin position="480"/>
        <end position="490"/>
    </location>
</feature>
<feature type="compositionally biased region" description="Polar residues" evidence="1">
    <location>
        <begin position="732"/>
        <end position="748"/>
    </location>
</feature>
<feature type="domain" description="Calponin-homology (CH)" evidence="2">
    <location>
        <begin position="21"/>
        <end position="129"/>
    </location>
</feature>
<feature type="compositionally biased region" description="Basic and acidic residues" evidence="1">
    <location>
        <begin position="507"/>
        <end position="516"/>
    </location>
</feature>
<feature type="compositionally biased region" description="Basic residues" evidence="1">
    <location>
        <begin position="517"/>
        <end position="529"/>
    </location>
</feature>
<feature type="compositionally biased region" description="Polar residues" evidence="1">
    <location>
        <begin position="530"/>
        <end position="539"/>
    </location>
</feature>
<feature type="compositionally biased region" description="Polar residues" evidence="1">
    <location>
        <begin position="491"/>
        <end position="505"/>
    </location>
</feature>
<dbReference type="FunFam" id="1.10.8.270:FF:000016">
    <property type="entry name" value="TBC1 domain family member 2A"/>
    <property type="match status" value="1"/>
</dbReference>
<feature type="region of interest" description="Disordered" evidence="1">
    <location>
        <begin position="475"/>
        <end position="550"/>
    </location>
</feature>
<feature type="region of interest" description="Disordered" evidence="1">
    <location>
        <begin position="199"/>
        <end position="218"/>
    </location>
</feature>
<evidence type="ECO:0000259" key="3">
    <source>
        <dbReference type="PROSITE" id="PS50086"/>
    </source>
</evidence>
<keyword evidence="5" id="KW-1185">Reference proteome</keyword>
<gene>
    <name evidence="4" type="ORF">JG688_00001264</name>
</gene>
<dbReference type="PROSITE" id="PS50086">
    <property type="entry name" value="TBC_RABGAP"/>
    <property type="match status" value="1"/>
</dbReference>
<feature type="domain" description="Rab-GAP TBC" evidence="3">
    <location>
        <begin position="242"/>
        <end position="433"/>
    </location>
</feature>
<feature type="compositionally biased region" description="Basic and acidic residues" evidence="1">
    <location>
        <begin position="767"/>
        <end position="776"/>
    </location>
</feature>
<feature type="region of interest" description="Disordered" evidence="1">
    <location>
        <begin position="864"/>
        <end position="897"/>
    </location>
</feature>
<feature type="region of interest" description="Disordered" evidence="1">
    <location>
        <begin position="569"/>
        <end position="777"/>
    </location>
</feature>
<dbReference type="InterPro" id="IPR001715">
    <property type="entry name" value="CH_dom"/>
</dbReference>
<dbReference type="Pfam" id="PF00566">
    <property type="entry name" value="RabGAP-TBC"/>
    <property type="match status" value="1"/>
</dbReference>
<name>A0A8J5J4A5_9STRA</name>
<evidence type="ECO:0000256" key="1">
    <source>
        <dbReference type="SAM" id="MobiDB-lite"/>
    </source>
</evidence>
<dbReference type="AlphaFoldDB" id="A0A8J5J4A5"/>
<proteinExistence type="predicted"/>
<reference evidence="4" key="1">
    <citation type="submission" date="2021-01" db="EMBL/GenBank/DDBJ databases">
        <title>Phytophthora aleatoria, a newly-described species from Pinus radiata is distinct from Phytophthora cactorum isolates based on comparative genomics.</title>
        <authorList>
            <person name="Mcdougal R."/>
            <person name="Panda P."/>
            <person name="Williams N."/>
            <person name="Studholme D.J."/>
        </authorList>
    </citation>
    <scope>NUCLEOTIDE SEQUENCE</scope>
    <source>
        <strain evidence="4">NZFS 4037</strain>
    </source>
</reference>
<dbReference type="InterPro" id="IPR000195">
    <property type="entry name" value="Rab-GAP-TBC_dom"/>
</dbReference>
<protein>
    <recommendedName>
        <fullName evidence="6">Rab-GAP TBC domain-containing protein</fullName>
    </recommendedName>
</protein>
<feature type="compositionally biased region" description="Basic and acidic residues" evidence="1">
    <location>
        <begin position="678"/>
        <end position="688"/>
    </location>
</feature>
<evidence type="ECO:0000313" key="5">
    <source>
        <dbReference type="Proteomes" id="UP000709295"/>
    </source>
</evidence>
<accession>A0A8J5J4A5</accession>
<dbReference type="GO" id="GO:0031267">
    <property type="term" value="F:small GTPase binding"/>
    <property type="evidence" value="ECO:0007669"/>
    <property type="project" value="TreeGrafter"/>
</dbReference>
<dbReference type="PANTHER" id="PTHR47219">
    <property type="entry name" value="RAB GTPASE-ACTIVATING PROTEIN 1-LIKE"/>
    <property type="match status" value="1"/>
</dbReference>
<dbReference type="GO" id="GO:0005096">
    <property type="term" value="F:GTPase activator activity"/>
    <property type="evidence" value="ECO:0007669"/>
    <property type="project" value="TreeGrafter"/>
</dbReference>
<dbReference type="CDD" id="cd00014">
    <property type="entry name" value="CH_SF"/>
    <property type="match status" value="1"/>
</dbReference>
<feature type="compositionally biased region" description="Basic residues" evidence="1">
    <location>
        <begin position="574"/>
        <end position="586"/>
    </location>
</feature>
<evidence type="ECO:0000259" key="2">
    <source>
        <dbReference type="PROSITE" id="PS50021"/>
    </source>
</evidence>
<organism evidence="4 5">
    <name type="scientific">Phytophthora aleatoria</name>
    <dbReference type="NCBI Taxonomy" id="2496075"/>
    <lineage>
        <taxon>Eukaryota</taxon>
        <taxon>Sar</taxon>
        <taxon>Stramenopiles</taxon>
        <taxon>Oomycota</taxon>
        <taxon>Peronosporomycetes</taxon>
        <taxon>Peronosporales</taxon>
        <taxon>Peronosporaceae</taxon>
        <taxon>Phytophthora</taxon>
    </lineage>
</organism>
<dbReference type="PROSITE" id="PS50021">
    <property type="entry name" value="CH"/>
    <property type="match status" value="1"/>
</dbReference>
<dbReference type="Proteomes" id="UP000709295">
    <property type="component" value="Unassembled WGS sequence"/>
</dbReference>
<sequence length="897" mass="101540">MELEDGELATGVMLSPTRNLSKDGEIVRRWMEMVLGDKSLGNLPAALHSGELLCDLINKLYKALGMKSQISPVRAQGDDVAAWSNVREYLRACEVLGVARQDLFQPDDLLTCRDMEKVYRNILALQTVAVSLSNRRSIDERSSMINAPDWSPMSEHGVFADDEDLDAEDLDLDSPEAVHMLQQSRWQRLLFEYEHQQQRKEERDRVGDSSASDGLGPLAHGIWRTEERIRAILMRDDRDFGEVPEELHGKLWMLASGAQLEMGKNTGQYERLLALESESTEATRQIDVDLHRTVADEDKELWTEEKSRMMRRVLVAYSFYNPGLGYCQGLNYIVARSLQFLDEEKAFYLLVAIIRLVPDDYYTTMLGLAVDQHVFADLVRLQYPEISEHLSELGGSGMELSLACTEWFLTLFASPTFDRNLTEEYMESIRRDHPNFAQYYEGMHPQIKEEYWGSADSYRQWGARNVRRISTDGFSVSSTKENEDSRKKGDTTCTTLVGHRSSPNGSYERKSGLTRDRRSKSFMHPKKIQSNRANSTPNGRSVKDSDEDAQLIGRSPLAWIQRFEEWHKDMKTQKEKKKAEKRLRRNQRSESLFPDLRNGQPDPWVRGAIDSSPVPLCPQPKKSQGIEGFALGHRRRSNEYQGPPTENIPMLEEPSLSRSYSDPFRSPAGITGHRLRKNASEKTCRETEQGPMGLPQHPFKRDIDEVPQKPDLDEVRKLGRSGSGRASRGFSDQSTLSRSTNSYVNAASFTLDPQEEIQDETNSNPSLDEKNAKPEEQGLSPTLAQLKKPLAHELMYSPVHCRSSSMDFAAEEPGSCAPPQIRRIFGKSMHFRKSSFSFFDKLSSDLENSTHGLDSLVDESEFKTESIGRGSMSSVATGRSSTVDEQRPMGGAISISS</sequence>
<dbReference type="Pfam" id="PF00307">
    <property type="entry name" value="CH"/>
    <property type="match status" value="1"/>
</dbReference>
<evidence type="ECO:0008006" key="6">
    <source>
        <dbReference type="Google" id="ProtNLM"/>
    </source>
</evidence>
<dbReference type="SMART" id="SM00033">
    <property type="entry name" value="CH"/>
    <property type="match status" value="1"/>
</dbReference>
<dbReference type="EMBL" id="JAENGY010000028">
    <property type="protein sequence ID" value="KAG6976542.1"/>
    <property type="molecule type" value="Genomic_DNA"/>
</dbReference>
<dbReference type="SMART" id="SM00164">
    <property type="entry name" value="TBC"/>
    <property type="match status" value="1"/>
</dbReference>
<evidence type="ECO:0000313" key="4">
    <source>
        <dbReference type="EMBL" id="KAG6976542.1"/>
    </source>
</evidence>
<dbReference type="InterPro" id="IPR050302">
    <property type="entry name" value="Rab_GAP_TBC_domain"/>
</dbReference>